<evidence type="ECO:0000313" key="7">
    <source>
        <dbReference type="EMBL" id="SDW97280.1"/>
    </source>
</evidence>
<name>A0A1H2XWU3_9RHOB</name>
<dbReference type="GO" id="GO:0002128">
    <property type="term" value="P:tRNA nucleoside ribose methylation"/>
    <property type="evidence" value="ECO:0007669"/>
    <property type="project" value="TreeGrafter"/>
</dbReference>
<dbReference type="OrthoDB" id="9806346at2"/>
<dbReference type="GO" id="GO:0005829">
    <property type="term" value="C:cytosol"/>
    <property type="evidence" value="ECO:0007669"/>
    <property type="project" value="TreeGrafter"/>
</dbReference>
<evidence type="ECO:0000256" key="3">
    <source>
        <dbReference type="ARBA" id="ARBA00022679"/>
    </source>
</evidence>
<dbReference type="SUPFAM" id="SSF75217">
    <property type="entry name" value="alpha/beta knot"/>
    <property type="match status" value="1"/>
</dbReference>
<sequence>MPSDQEARDQEARDQEDSAVLPVQTPDAPQTPLVVLVRPQMGENIGAAARAMLNFGQDTMRLVAPRDGWPNPKAVAMASGASPVLDRAGVFDDLPTALRDCDYVFATTARGRGLAKPILTPEHAMAQARALIGAGKKVAVLFGPERAGLENDDVARANAIITVPVNPAFYSLNLAQCVLLMAYEFQRQTTDTPPEVMAFAGTDFANGLELEKLGDHLEERLDTAGFFFPPDKAPHMKLNLRNMLSRWRMTRADVQTLHGVLRKLVRGPGPS</sequence>
<dbReference type="EMBL" id="FNOM01000004">
    <property type="protein sequence ID" value="SDW97280.1"/>
    <property type="molecule type" value="Genomic_DNA"/>
</dbReference>
<feature type="compositionally biased region" description="Basic and acidic residues" evidence="5">
    <location>
        <begin position="1"/>
        <end position="16"/>
    </location>
</feature>
<keyword evidence="4" id="KW-0949">S-adenosyl-L-methionine</keyword>
<organism evidence="7 8">
    <name type="scientific">Roseicitreum antarcticum</name>
    <dbReference type="NCBI Taxonomy" id="564137"/>
    <lineage>
        <taxon>Bacteria</taxon>
        <taxon>Pseudomonadati</taxon>
        <taxon>Pseudomonadota</taxon>
        <taxon>Alphaproteobacteria</taxon>
        <taxon>Rhodobacterales</taxon>
        <taxon>Paracoccaceae</taxon>
        <taxon>Roseicitreum</taxon>
    </lineage>
</organism>
<evidence type="ECO:0000256" key="1">
    <source>
        <dbReference type="ARBA" id="ARBA00007228"/>
    </source>
</evidence>
<dbReference type="CDD" id="cd18093">
    <property type="entry name" value="SpoU-like_TrmJ"/>
    <property type="match status" value="1"/>
</dbReference>
<dbReference type="Gene3D" id="1.10.8.590">
    <property type="match status" value="1"/>
</dbReference>
<dbReference type="InterPro" id="IPR029028">
    <property type="entry name" value="Alpha/beta_knot_MTases"/>
</dbReference>
<reference evidence="7 8" key="1">
    <citation type="submission" date="2016-10" db="EMBL/GenBank/DDBJ databases">
        <authorList>
            <person name="de Groot N.N."/>
        </authorList>
    </citation>
    <scope>NUCLEOTIDE SEQUENCE [LARGE SCALE GENOMIC DNA]</scope>
    <source>
        <strain evidence="7 8">CGMCC 1.8894</strain>
    </source>
</reference>
<evidence type="ECO:0000259" key="6">
    <source>
        <dbReference type="Pfam" id="PF00588"/>
    </source>
</evidence>
<evidence type="ECO:0000256" key="5">
    <source>
        <dbReference type="SAM" id="MobiDB-lite"/>
    </source>
</evidence>
<dbReference type="PANTHER" id="PTHR42786:SF7">
    <property type="entry name" value="TRNA_RRNA METHYLTRANSFERASE SPOU TYPE DOMAIN-CONTAINING PROTEIN"/>
    <property type="match status" value="1"/>
</dbReference>
<dbReference type="InterPro" id="IPR029026">
    <property type="entry name" value="tRNA_m1G_MTases_N"/>
</dbReference>
<evidence type="ECO:0000256" key="4">
    <source>
        <dbReference type="ARBA" id="ARBA00022691"/>
    </source>
</evidence>
<gene>
    <name evidence="7" type="ORF">SAMN04488238_104337</name>
</gene>
<feature type="domain" description="tRNA/rRNA methyltransferase SpoU type" evidence="6">
    <location>
        <begin position="33"/>
        <end position="183"/>
    </location>
</feature>
<comment type="similarity">
    <text evidence="1">Belongs to the class IV-like SAM-binding methyltransferase superfamily. RNA methyltransferase TrmH family.</text>
</comment>
<protein>
    <submittedName>
        <fullName evidence="7">tRNA/rRNA methyltransferase</fullName>
    </submittedName>
</protein>
<keyword evidence="3 7" id="KW-0808">Transferase</keyword>
<feature type="region of interest" description="Disordered" evidence="5">
    <location>
        <begin position="1"/>
        <end position="27"/>
    </location>
</feature>
<dbReference type="Pfam" id="PF00588">
    <property type="entry name" value="SpoU_methylase"/>
    <property type="match status" value="1"/>
</dbReference>
<keyword evidence="2 7" id="KW-0489">Methyltransferase</keyword>
<accession>A0A1H2XWU3</accession>
<dbReference type="PANTHER" id="PTHR42786">
    <property type="entry name" value="TRNA/RRNA METHYLTRANSFERASE"/>
    <property type="match status" value="1"/>
</dbReference>
<dbReference type="GO" id="GO:0008173">
    <property type="term" value="F:RNA methyltransferase activity"/>
    <property type="evidence" value="ECO:0007669"/>
    <property type="project" value="InterPro"/>
</dbReference>
<evidence type="ECO:0000256" key="2">
    <source>
        <dbReference type="ARBA" id="ARBA00022603"/>
    </source>
</evidence>
<dbReference type="Gene3D" id="3.40.1280.10">
    <property type="match status" value="1"/>
</dbReference>
<dbReference type="InterPro" id="IPR001537">
    <property type="entry name" value="SpoU_MeTrfase"/>
</dbReference>
<evidence type="ECO:0000313" key="8">
    <source>
        <dbReference type="Proteomes" id="UP000198539"/>
    </source>
</evidence>
<dbReference type="GO" id="GO:0003723">
    <property type="term" value="F:RNA binding"/>
    <property type="evidence" value="ECO:0007669"/>
    <property type="project" value="InterPro"/>
</dbReference>
<dbReference type="Proteomes" id="UP000198539">
    <property type="component" value="Unassembled WGS sequence"/>
</dbReference>
<dbReference type="AlphaFoldDB" id="A0A1H2XWU3"/>
<proteinExistence type="inferred from homology"/>
<keyword evidence="8" id="KW-1185">Reference proteome</keyword>
<dbReference type="STRING" id="564137.SAMN04488238_104337"/>
<dbReference type="PIRSF" id="PIRSF004808">
    <property type="entry name" value="LasT"/>
    <property type="match status" value="1"/>
</dbReference>
<dbReference type="InterPro" id="IPR004384">
    <property type="entry name" value="RNA_MeTrfase_TrmJ/LasT"/>
</dbReference>